<name>A0A3N2D9T8_9MICO</name>
<dbReference type="InterPro" id="IPR006059">
    <property type="entry name" value="SBP"/>
</dbReference>
<reference evidence="3 4" key="1">
    <citation type="submission" date="2018-11" db="EMBL/GenBank/DDBJ databases">
        <title>Sequencing the genomes of 1000 actinobacteria strains.</title>
        <authorList>
            <person name="Klenk H.-P."/>
        </authorList>
    </citation>
    <scope>NUCLEOTIDE SEQUENCE [LARGE SCALE GENOMIC DNA]</scope>
    <source>
        <strain evidence="3 4">DSM 13521</strain>
    </source>
</reference>
<gene>
    <name evidence="3" type="ORF">EDD28_1145</name>
</gene>
<feature type="signal peptide" evidence="2">
    <location>
        <begin position="1"/>
        <end position="25"/>
    </location>
</feature>
<protein>
    <submittedName>
        <fullName evidence="3">Multiple sugar transport system substrate-binding protein</fullName>
    </submittedName>
</protein>
<dbReference type="PANTHER" id="PTHR43649:SF12">
    <property type="entry name" value="DIACETYLCHITOBIOSE BINDING PROTEIN DASA"/>
    <property type="match status" value="1"/>
</dbReference>
<organism evidence="3 4">
    <name type="scientific">Salana multivorans</name>
    <dbReference type="NCBI Taxonomy" id="120377"/>
    <lineage>
        <taxon>Bacteria</taxon>
        <taxon>Bacillati</taxon>
        <taxon>Actinomycetota</taxon>
        <taxon>Actinomycetes</taxon>
        <taxon>Micrococcales</taxon>
        <taxon>Beutenbergiaceae</taxon>
        <taxon>Salana</taxon>
    </lineage>
</organism>
<keyword evidence="2" id="KW-0732">Signal</keyword>
<evidence type="ECO:0000256" key="2">
    <source>
        <dbReference type="SAM" id="SignalP"/>
    </source>
</evidence>
<dbReference type="PANTHER" id="PTHR43649">
    <property type="entry name" value="ARABINOSE-BINDING PROTEIN-RELATED"/>
    <property type="match status" value="1"/>
</dbReference>
<accession>A0A3N2D9T8</accession>
<dbReference type="RefSeq" id="WP_123738721.1">
    <property type="nucleotide sequence ID" value="NZ_CALFQU010000049.1"/>
</dbReference>
<dbReference type="AlphaFoldDB" id="A0A3N2D9T8"/>
<dbReference type="EMBL" id="RKHQ01000001">
    <property type="protein sequence ID" value="ROR96560.1"/>
    <property type="molecule type" value="Genomic_DNA"/>
</dbReference>
<keyword evidence="4" id="KW-1185">Reference proteome</keyword>
<proteinExistence type="predicted"/>
<dbReference type="Pfam" id="PF13416">
    <property type="entry name" value="SBP_bac_8"/>
    <property type="match status" value="1"/>
</dbReference>
<evidence type="ECO:0000313" key="4">
    <source>
        <dbReference type="Proteomes" id="UP000275356"/>
    </source>
</evidence>
<sequence length="463" mass="49219">MKSSTRMRRAPLVALGLAGALALGACGSSTPGESAGETTGDGGSSSDAGSGDAVTIEFWHRTFTPVENEWYANVVKEFNAAQDKVVVKDTEVPADAWDQKMKAAQAAGKAPDIYTFAGDVDEAAQAGQFHELDSLLSSDALDQLIDAAVPMAEYDGTFYAYPLLLEPQTVLFWNTDMLEKAGVDTENAPATWDDLMAACEKIQPTLSDGQFCISPAADAVTMAWSTVGQQYNASGHTALTDDWSAPNIQNDAYRSLIQFYKDLYDKGYMPKQDLGGYLTAKDYGEGKVAYKVSGSWMMSEVGSDYSDLLHTTGIGKFPSSPDGDGRTTTTLGNFQWVIDGKAKNPEAAAAFMEWVLAGDPEVLVPFFVDTQFTKVPVRQAVQDAVAADQAAADAPWSGIIMNDIAPDAHPGVTYPWDVSLAVGTAMESGMKGAESIDGALDTAAKAIQTIIEKDDLPSKAPAS</sequence>
<dbReference type="OrthoDB" id="2510110at2"/>
<feature type="compositionally biased region" description="Low complexity" evidence="1">
    <location>
        <begin position="32"/>
        <end position="51"/>
    </location>
</feature>
<dbReference type="Proteomes" id="UP000275356">
    <property type="component" value="Unassembled WGS sequence"/>
</dbReference>
<dbReference type="Gene3D" id="3.40.190.10">
    <property type="entry name" value="Periplasmic binding protein-like II"/>
    <property type="match status" value="1"/>
</dbReference>
<evidence type="ECO:0000313" key="3">
    <source>
        <dbReference type="EMBL" id="ROR96560.1"/>
    </source>
</evidence>
<comment type="caution">
    <text evidence="3">The sequence shown here is derived from an EMBL/GenBank/DDBJ whole genome shotgun (WGS) entry which is preliminary data.</text>
</comment>
<dbReference type="PROSITE" id="PS51257">
    <property type="entry name" value="PROKAR_LIPOPROTEIN"/>
    <property type="match status" value="1"/>
</dbReference>
<evidence type="ECO:0000256" key="1">
    <source>
        <dbReference type="SAM" id="MobiDB-lite"/>
    </source>
</evidence>
<keyword evidence="3" id="KW-0813">Transport</keyword>
<keyword evidence="3" id="KW-0762">Sugar transport</keyword>
<dbReference type="InterPro" id="IPR050490">
    <property type="entry name" value="Bact_solute-bd_prot1"/>
</dbReference>
<dbReference type="SUPFAM" id="SSF53850">
    <property type="entry name" value="Periplasmic binding protein-like II"/>
    <property type="match status" value="1"/>
</dbReference>
<feature type="chain" id="PRO_5038508659" evidence="2">
    <location>
        <begin position="26"/>
        <end position="463"/>
    </location>
</feature>
<feature type="region of interest" description="Disordered" evidence="1">
    <location>
        <begin position="28"/>
        <end position="51"/>
    </location>
</feature>